<feature type="transmembrane region" description="Helical" evidence="1">
    <location>
        <begin position="332"/>
        <end position="350"/>
    </location>
</feature>
<organism evidence="2 3">
    <name type="scientific">Naumovozyma dairenensis (strain ATCC 10597 / BCRC 20456 / CBS 421 / NBRC 0211 / NRRL Y-12639)</name>
    <name type="common">Saccharomyces dairenensis</name>
    <dbReference type="NCBI Taxonomy" id="1071378"/>
    <lineage>
        <taxon>Eukaryota</taxon>
        <taxon>Fungi</taxon>
        <taxon>Dikarya</taxon>
        <taxon>Ascomycota</taxon>
        <taxon>Saccharomycotina</taxon>
        <taxon>Saccharomycetes</taxon>
        <taxon>Saccharomycetales</taxon>
        <taxon>Saccharomycetaceae</taxon>
        <taxon>Naumovozyma</taxon>
    </lineage>
</organism>
<keyword evidence="1" id="KW-1133">Transmembrane helix</keyword>
<reference evidence="2 3" key="1">
    <citation type="journal article" date="2011" name="Proc. Natl. Acad. Sci. U.S.A.">
        <title>Evolutionary erosion of yeast sex chromosomes by mating-type switching accidents.</title>
        <authorList>
            <person name="Gordon J.L."/>
            <person name="Armisen D."/>
            <person name="Proux-Wera E."/>
            <person name="Oheigeartaigh S.S."/>
            <person name="Byrne K.P."/>
            <person name="Wolfe K.H."/>
        </authorList>
    </citation>
    <scope>NUCLEOTIDE SEQUENCE [LARGE SCALE GENOMIC DNA]</scope>
    <source>
        <strain evidence="3">ATCC 10597 / BCRC 20456 / CBS 421 / NBRC 0211 / NRRL Y-12639</strain>
    </source>
</reference>
<proteinExistence type="predicted"/>
<gene>
    <name evidence="2" type="primary">NDAI0D00470</name>
    <name evidence="2" type="ordered locus">NDAI_0D00470</name>
</gene>
<keyword evidence="3" id="KW-1185">Reference proteome</keyword>
<evidence type="ECO:0000313" key="3">
    <source>
        <dbReference type="Proteomes" id="UP000000689"/>
    </source>
</evidence>
<evidence type="ECO:0000313" key="2">
    <source>
        <dbReference type="EMBL" id="CCD24361.1"/>
    </source>
</evidence>
<dbReference type="HOGENOM" id="CLU_790091_0_0_1"/>
<feature type="transmembrane region" description="Helical" evidence="1">
    <location>
        <begin position="299"/>
        <end position="320"/>
    </location>
</feature>
<dbReference type="EMBL" id="HE580270">
    <property type="protein sequence ID" value="CCD24361.1"/>
    <property type="molecule type" value="Genomic_DNA"/>
</dbReference>
<keyword evidence="1" id="KW-0472">Membrane</keyword>
<name>G0W9A0_NAUDC</name>
<dbReference type="Proteomes" id="UP000000689">
    <property type="component" value="Chromosome 4"/>
</dbReference>
<sequence>MAQVITHSIFNYNKDVLEDNDKSMWEHPTDRAAELPYKKIRITAFRYEIIEVSDGNTNKMRGMAFFEKLKNGHNSTRVFLVPSFYHDLYSDCLSPMPIAGHFLFRDQYFRVAKVYFMKVGTDVVISLESGVFDTAVVNMLVQDLAAGHLFHPGSDWYLRQSLRRFTLSLDTTIKEWENVYHPPAKKLTCQDVREEISKLIDIEGLLNLAPKILSEDITIAGGFSEQESEERRKRLHRVIIPAKQRTYDVKIILFCRIYPELPRKLFAGLVGLMQTFMKVLSPVLSTLSQLNTISTPAKIIVLLMALTVSNVWITYIPPVALTDAVSITHEMVWHPLKILLGSFGWLFSRFH</sequence>
<dbReference type="GeneID" id="11494865"/>
<accession>G0W9A0</accession>
<protein>
    <submittedName>
        <fullName evidence="2">Uncharacterized protein</fullName>
    </submittedName>
</protein>
<evidence type="ECO:0000256" key="1">
    <source>
        <dbReference type="SAM" id="Phobius"/>
    </source>
</evidence>
<dbReference type="AlphaFoldDB" id="G0W9A0"/>
<dbReference type="KEGG" id="ndi:NDAI_0D00470"/>
<feature type="transmembrane region" description="Helical" evidence="1">
    <location>
        <begin position="265"/>
        <end position="287"/>
    </location>
</feature>
<dbReference type="RefSeq" id="XP_003669604.1">
    <property type="nucleotide sequence ID" value="XM_003669556.1"/>
</dbReference>
<keyword evidence="1" id="KW-0812">Transmembrane</keyword>